<organism evidence="7 8">
    <name type="scientific">Rhodococcus rhodochrous</name>
    <dbReference type="NCBI Taxonomy" id="1829"/>
    <lineage>
        <taxon>Bacteria</taxon>
        <taxon>Bacillati</taxon>
        <taxon>Actinomycetota</taxon>
        <taxon>Actinomycetes</taxon>
        <taxon>Mycobacteriales</taxon>
        <taxon>Nocardiaceae</taxon>
        <taxon>Rhodococcus</taxon>
    </lineage>
</organism>
<dbReference type="InterPro" id="IPR000551">
    <property type="entry name" value="MerR-type_HTH_dom"/>
</dbReference>
<dbReference type="Pfam" id="PF13411">
    <property type="entry name" value="MerR_1"/>
    <property type="match status" value="1"/>
</dbReference>
<keyword evidence="1" id="KW-0678">Repressor</keyword>
<dbReference type="RefSeq" id="WP_230792519.1">
    <property type="nucleotide sequence ID" value="NZ_JAJNCO010000024.1"/>
</dbReference>
<evidence type="ECO:0000313" key="8">
    <source>
        <dbReference type="Proteomes" id="UP001198630"/>
    </source>
</evidence>
<evidence type="ECO:0000256" key="4">
    <source>
        <dbReference type="ARBA" id="ARBA00023163"/>
    </source>
</evidence>
<keyword evidence="4" id="KW-0804">Transcription</keyword>
<dbReference type="PANTHER" id="PTHR30204">
    <property type="entry name" value="REDOX-CYCLING DRUG-SENSING TRANSCRIPTIONAL ACTIVATOR SOXR"/>
    <property type="match status" value="1"/>
</dbReference>
<accession>A0AAW4XNS6</accession>
<keyword evidence="2" id="KW-0805">Transcription regulation</keyword>
<dbReference type="SMART" id="SM00422">
    <property type="entry name" value="HTH_MERR"/>
    <property type="match status" value="1"/>
</dbReference>
<dbReference type="PANTHER" id="PTHR30204:SF69">
    <property type="entry name" value="MERR-FAMILY TRANSCRIPTIONAL REGULATOR"/>
    <property type="match status" value="1"/>
</dbReference>
<evidence type="ECO:0000256" key="5">
    <source>
        <dbReference type="SAM" id="MobiDB-lite"/>
    </source>
</evidence>
<reference evidence="7" key="1">
    <citation type="submission" date="2021-11" db="EMBL/GenBank/DDBJ databases">
        <title>Development of a sustainable strategy for remediation of hydrocarbon-contaminated territories based on the waste exchange concept.</title>
        <authorList>
            <person name="Elkin A."/>
        </authorList>
    </citation>
    <scope>NUCLEOTIDE SEQUENCE</scope>
    <source>
        <strain evidence="7">IEGM 757</strain>
    </source>
</reference>
<gene>
    <name evidence="7" type="ORF">LQ384_26030</name>
</gene>
<sequence length="152" mass="17547">MVLPPVAERHHHRKVSTMPRRKDMRIGELARTTNVPVRMLRYYEEQGLITPRRLDNGYREYDSSLVARVRTIRGLLDSGIPTRIIAEMLPCLSDPRQTLVADSNPKLRALLVEQCDKMTERMTFLEQNRDALAQYIDEMDKAGGSRPEPRST</sequence>
<dbReference type="GO" id="GO:0003700">
    <property type="term" value="F:DNA-binding transcription factor activity"/>
    <property type="evidence" value="ECO:0007669"/>
    <property type="project" value="InterPro"/>
</dbReference>
<dbReference type="PROSITE" id="PS50937">
    <property type="entry name" value="HTH_MERR_2"/>
    <property type="match status" value="1"/>
</dbReference>
<evidence type="ECO:0000313" key="7">
    <source>
        <dbReference type="EMBL" id="MCD2114567.1"/>
    </source>
</evidence>
<dbReference type="InterPro" id="IPR047057">
    <property type="entry name" value="MerR_fam"/>
</dbReference>
<dbReference type="CDD" id="cd01282">
    <property type="entry name" value="HTH_MerR-like_sg3"/>
    <property type="match status" value="1"/>
</dbReference>
<proteinExistence type="predicted"/>
<dbReference type="Gene3D" id="1.10.1660.10">
    <property type="match status" value="1"/>
</dbReference>
<feature type="region of interest" description="Disordered" evidence="5">
    <location>
        <begin position="1"/>
        <end position="20"/>
    </location>
</feature>
<dbReference type="PRINTS" id="PR00040">
    <property type="entry name" value="HTHMERR"/>
</dbReference>
<evidence type="ECO:0000256" key="3">
    <source>
        <dbReference type="ARBA" id="ARBA00023125"/>
    </source>
</evidence>
<comment type="caution">
    <text evidence="7">The sequence shown here is derived from an EMBL/GenBank/DDBJ whole genome shotgun (WGS) entry which is preliminary data.</text>
</comment>
<dbReference type="EMBL" id="JAJNCO010000024">
    <property type="protein sequence ID" value="MCD2114567.1"/>
    <property type="molecule type" value="Genomic_DNA"/>
</dbReference>
<evidence type="ECO:0000256" key="2">
    <source>
        <dbReference type="ARBA" id="ARBA00023015"/>
    </source>
</evidence>
<dbReference type="GO" id="GO:0003677">
    <property type="term" value="F:DNA binding"/>
    <property type="evidence" value="ECO:0007669"/>
    <property type="project" value="UniProtKB-KW"/>
</dbReference>
<feature type="domain" description="HTH merR-type" evidence="6">
    <location>
        <begin position="23"/>
        <end position="91"/>
    </location>
</feature>
<name>A0AAW4XNS6_RHORH</name>
<dbReference type="AlphaFoldDB" id="A0AAW4XNS6"/>
<protein>
    <submittedName>
        <fullName evidence="7">MerR family transcriptional regulator</fullName>
    </submittedName>
</protein>
<dbReference type="SUPFAM" id="SSF46955">
    <property type="entry name" value="Putative DNA-binding domain"/>
    <property type="match status" value="1"/>
</dbReference>
<evidence type="ECO:0000259" key="6">
    <source>
        <dbReference type="PROSITE" id="PS50937"/>
    </source>
</evidence>
<keyword evidence="3" id="KW-0238">DNA-binding</keyword>
<evidence type="ECO:0000256" key="1">
    <source>
        <dbReference type="ARBA" id="ARBA00022491"/>
    </source>
</evidence>
<dbReference type="Proteomes" id="UP001198630">
    <property type="component" value="Unassembled WGS sequence"/>
</dbReference>
<dbReference type="InterPro" id="IPR009061">
    <property type="entry name" value="DNA-bd_dom_put_sf"/>
</dbReference>